<keyword evidence="2" id="KW-1185">Reference proteome</keyword>
<evidence type="ECO:0008006" key="3">
    <source>
        <dbReference type="Google" id="ProtNLM"/>
    </source>
</evidence>
<dbReference type="Proteomes" id="UP001209878">
    <property type="component" value="Unassembled WGS sequence"/>
</dbReference>
<sequence>MLNITYRDIKKHMGKRKEATDVIKQVRRRKWTWEGHVIGILENRWTLRITTWKPYKRKRPSGRPSRRWRNKLDHYWKGTIWQRIAQDVETAC</sequence>
<dbReference type="AlphaFoldDB" id="A0AAD9NPR1"/>
<evidence type="ECO:0000313" key="2">
    <source>
        <dbReference type="Proteomes" id="UP001209878"/>
    </source>
</evidence>
<reference evidence="1" key="1">
    <citation type="journal article" date="2023" name="Mol. Biol. Evol.">
        <title>Third-Generation Sequencing Reveals the Adaptive Role of the Epigenome in Three Deep-Sea Polychaetes.</title>
        <authorList>
            <person name="Perez M."/>
            <person name="Aroh O."/>
            <person name="Sun Y."/>
            <person name="Lan Y."/>
            <person name="Juniper S.K."/>
            <person name="Young C.R."/>
            <person name="Angers B."/>
            <person name="Qian P.Y."/>
        </authorList>
    </citation>
    <scope>NUCLEOTIDE SEQUENCE</scope>
    <source>
        <strain evidence="1">R07B-5</strain>
    </source>
</reference>
<protein>
    <recommendedName>
        <fullName evidence="3">Endonuclease-reverse transcriptase</fullName>
    </recommendedName>
</protein>
<gene>
    <name evidence="1" type="ORF">NP493_552g01045</name>
</gene>
<proteinExistence type="predicted"/>
<evidence type="ECO:0000313" key="1">
    <source>
        <dbReference type="EMBL" id="KAK2178237.1"/>
    </source>
</evidence>
<name>A0AAD9NPR1_RIDPI</name>
<dbReference type="EMBL" id="JAODUO010000552">
    <property type="protein sequence ID" value="KAK2178237.1"/>
    <property type="molecule type" value="Genomic_DNA"/>
</dbReference>
<comment type="caution">
    <text evidence="1">The sequence shown here is derived from an EMBL/GenBank/DDBJ whole genome shotgun (WGS) entry which is preliminary data.</text>
</comment>
<organism evidence="1 2">
    <name type="scientific">Ridgeia piscesae</name>
    <name type="common">Tubeworm</name>
    <dbReference type="NCBI Taxonomy" id="27915"/>
    <lineage>
        <taxon>Eukaryota</taxon>
        <taxon>Metazoa</taxon>
        <taxon>Spiralia</taxon>
        <taxon>Lophotrochozoa</taxon>
        <taxon>Annelida</taxon>
        <taxon>Polychaeta</taxon>
        <taxon>Sedentaria</taxon>
        <taxon>Canalipalpata</taxon>
        <taxon>Sabellida</taxon>
        <taxon>Siboglinidae</taxon>
        <taxon>Ridgeia</taxon>
    </lineage>
</organism>
<accession>A0AAD9NPR1</accession>